<evidence type="ECO:0000256" key="2">
    <source>
        <dbReference type="ARBA" id="ARBA00012438"/>
    </source>
</evidence>
<sequence length="758" mass="83396">MVAPPFTELDAAAFLGALPDPLLHLGAGGEVTLNASAQERLGQLKAGQSWAGLFLPDAAATLEAAAARARAGETVRASVRVVDSVAPALVTLTPDGRGGALLHLRKARDPLEVALELLDGLNLGMTVQDAQARMLYANQSAQEILGLSLAQLTGRSAVDERWHTLHPDGQPFAPDAHPAARSLKDGQVHRDVPMGVFHPPSGEVRWLSVTSLPRRAPGTERPEQVTSVFQDVTDQRRMQAEVRRSEQRFRSLVEASAQIVWNAEPDGRFLPPQPAWEAFTGQGPAEYAGDGWLQAVHPEDRAQTLRDWQKAVTHNEPHLTEHRLRRSDGQYVPMQVRAVPVFGPDGELREWIGTYTDISAVREAEAHLRELNATLEQRVQQRTQELAQVTRFSTLLLMAAGEGIFGLDLQGRTTFANPAAARILGYSIERMIGVQQHPLIHHHHENGQVFPVQACPIHHTLQDGQTRRIEQDVFWHAQGHTVPVAYVVTPTLDDQGQPSGAVVMFQDVTERRRAQQELRDAILELERSNENLEQFAYVVSHDLQEPLRTLGSYTELLVRRHRGELGERGDQYLDFMQDAVTRMRSLIQDLLAFARVGHTERQGAPQAVSLEAVGQQAAANVEGTLQATGGQLELHLNHQVLGHPTLLTQLLTNLISNGLKFHRAGETPRVIVRSEQQGGIVQVSVQDNGIGIAPEHHERVFTIFQRLHGRGDFPGNGIGLAICRKIVEHHGGRLWLDSAPDQGSIFSFTLPAAAPLPT</sequence>
<dbReference type="Gene3D" id="1.10.287.130">
    <property type="match status" value="1"/>
</dbReference>
<evidence type="ECO:0000313" key="9">
    <source>
        <dbReference type="EMBL" id="MFC4638084.1"/>
    </source>
</evidence>
<gene>
    <name evidence="9" type="ORF">ACFO0D_06995</name>
</gene>
<dbReference type="CDD" id="cd00082">
    <property type="entry name" value="HisKA"/>
    <property type="match status" value="1"/>
</dbReference>
<evidence type="ECO:0000256" key="3">
    <source>
        <dbReference type="ARBA" id="ARBA00022553"/>
    </source>
</evidence>
<keyword evidence="3" id="KW-0597">Phosphoprotein</keyword>
<dbReference type="InterPro" id="IPR013656">
    <property type="entry name" value="PAS_4"/>
</dbReference>
<protein>
    <recommendedName>
        <fullName evidence="2">histidine kinase</fullName>
        <ecNumber evidence="2">2.7.13.3</ecNumber>
    </recommendedName>
</protein>
<dbReference type="InterPro" id="IPR003594">
    <property type="entry name" value="HATPase_dom"/>
</dbReference>
<dbReference type="InterPro" id="IPR001610">
    <property type="entry name" value="PAC"/>
</dbReference>
<dbReference type="InterPro" id="IPR000014">
    <property type="entry name" value="PAS"/>
</dbReference>
<dbReference type="PRINTS" id="PR00344">
    <property type="entry name" value="BCTRLSENSOR"/>
</dbReference>
<dbReference type="SMART" id="SM00091">
    <property type="entry name" value="PAS"/>
    <property type="match status" value="4"/>
</dbReference>
<organism evidence="9 10">
    <name type="scientific">Deinococcus hohokamensis</name>
    <dbReference type="NCBI Taxonomy" id="309883"/>
    <lineage>
        <taxon>Bacteria</taxon>
        <taxon>Thermotogati</taxon>
        <taxon>Deinococcota</taxon>
        <taxon>Deinococci</taxon>
        <taxon>Deinococcales</taxon>
        <taxon>Deinococcaceae</taxon>
        <taxon>Deinococcus</taxon>
    </lineage>
</organism>
<dbReference type="InterPro" id="IPR004358">
    <property type="entry name" value="Sig_transdc_His_kin-like_C"/>
</dbReference>
<keyword evidence="4" id="KW-0808">Transferase</keyword>
<dbReference type="InterPro" id="IPR013767">
    <property type="entry name" value="PAS_fold"/>
</dbReference>
<dbReference type="InterPro" id="IPR035965">
    <property type="entry name" value="PAS-like_dom_sf"/>
</dbReference>
<dbReference type="SUPFAM" id="SSF55874">
    <property type="entry name" value="ATPase domain of HSP90 chaperone/DNA topoisomerase II/histidine kinase"/>
    <property type="match status" value="1"/>
</dbReference>
<dbReference type="InterPro" id="IPR036890">
    <property type="entry name" value="HATPase_C_sf"/>
</dbReference>
<dbReference type="Pfam" id="PF02518">
    <property type="entry name" value="HATPase_c"/>
    <property type="match status" value="1"/>
</dbReference>
<dbReference type="RefSeq" id="WP_380061098.1">
    <property type="nucleotide sequence ID" value="NZ_JBHSEI010000004.1"/>
</dbReference>
<reference evidence="10" key="1">
    <citation type="journal article" date="2019" name="Int. J. Syst. Evol. Microbiol.">
        <title>The Global Catalogue of Microorganisms (GCM) 10K type strain sequencing project: providing services to taxonomists for standard genome sequencing and annotation.</title>
        <authorList>
            <consortium name="The Broad Institute Genomics Platform"/>
            <consortium name="The Broad Institute Genome Sequencing Center for Infectious Disease"/>
            <person name="Wu L."/>
            <person name="Ma J."/>
        </authorList>
    </citation>
    <scope>NUCLEOTIDE SEQUENCE [LARGE SCALE GENOMIC DNA]</scope>
    <source>
        <strain evidence="10">CCUG 55995</strain>
    </source>
</reference>
<evidence type="ECO:0000256" key="4">
    <source>
        <dbReference type="ARBA" id="ARBA00022679"/>
    </source>
</evidence>
<comment type="catalytic activity">
    <reaction evidence="1">
        <text>ATP + protein L-histidine = ADP + protein N-phospho-L-histidine.</text>
        <dbReference type="EC" id="2.7.13.3"/>
    </reaction>
</comment>
<dbReference type="PROSITE" id="PS50112">
    <property type="entry name" value="PAS"/>
    <property type="match status" value="3"/>
</dbReference>
<dbReference type="NCBIfam" id="TIGR00229">
    <property type="entry name" value="sensory_box"/>
    <property type="match status" value="3"/>
</dbReference>
<dbReference type="InterPro" id="IPR003661">
    <property type="entry name" value="HisK_dim/P_dom"/>
</dbReference>
<dbReference type="PROSITE" id="PS50113">
    <property type="entry name" value="PAC"/>
    <property type="match status" value="3"/>
</dbReference>
<evidence type="ECO:0000313" key="10">
    <source>
        <dbReference type="Proteomes" id="UP001595952"/>
    </source>
</evidence>
<feature type="domain" description="PAS" evidence="7">
    <location>
        <begin position="245"/>
        <end position="315"/>
    </location>
</feature>
<feature type="domain" description="PAC" evidence="8">
    <location>
        <begin position="318"/>
        <end position="370"/>
    </location>
</feature>
<dbReference type="InterPro" id="IPR005467">
    <property type="entry name" value="His_kinase_dom"/>
</dbReference>
<name>A0ABV9I6Z4_9DEIO</name>
<dbReference type="PANTHER" id="PTHR43304:SF1">
    <property type="entry name" value="PAC DOMAIN-CONTAINING PROTEIN"/>
    <property type="match status" value="1"/>
</dbReference>
<dbReference type="Pfam" id="PF00512">
    <property type="entry name" value="HisKA"/>
    <property type="match status" value="1"/>
</dbReference>
<evidence type="ECO:0000259" key="7">
    <source>
        <dbReference type="PROSITE" id="PS50112"/>
    </source>
</evidence>
<dbReference type="Gene3D" id="3.30.565.10">
    <property type="entry name" value="Histidine kinase-like ATPase, C-terminal domain"/>
    <property type="match status" value="1"/>
</dbReference>
<proteinExistence type="predicted"/>
<comment type="caution">
    <text evidence="9">The sequence shown here is derived from an EMBL/GenBank/DDBJ whole genome shotgun (WGS) entry which is preliminary data.</text>
</comment>
<evidence type="ECO:0000259" key="8">
    <source>
        <dbReference type="PROSITE" id="PS50113"/>
    </source>
</evidence>
<dbReference type="SUPFAM" id="SSF55785">
    <property type="entry name" value="PYP-like sensor domain (PAS domain)"/>
    <property type="match status" value="3"/>
</dbReference>
<dbReference type="InterPro" id="IPR052162">
    <property type="entry name" value="Sensor_kinase/Photoreceptor"/>
</dbReference>
<keyword evidence="10" id="KW-1185">Reference proteome</keyword>
<dbReference type="EC" id="2.7.13.3" evidence="2"/>
<evidence type="ECO:0000256" key="5">
    <source>
        <dbReference type="ARBA" id="ARBA00022777"/>
    </source>
</evidence>
<dbReference type="PROSITE" id="PS50109">
    <property type="entry name" value="HIS_KIN"/>
    <property type="match status" value="1"/>
</dbReference>
<dbReference type="InterPro" id="IPR013655">
    <property type="entry name" value="PAS_fold_3"/>
</dbReference>
<dbReference type="InterPro" id="IPR036097">
    <property type="entry name" value="HisK_dim/P_sf"/>
</dbReference>
<evidence type="ECO:0000259" key="6">
    <source>
        <dbReference type="PROSITE" id="PS50109"/>
    </source>
</evidence>
<dbReference type="EMBL" id="JBHSEI010000004">
    <property type="protein sequence ID" value="MFC4638084.1"/>
    <property type="molecule type" value="Genomic_DNA"/>
</dbReference>
<feature type="domain" description="PAS" evidence="7">
    <location>
        <begin position="116"/>
        <end position="186"/>
    </location>
</feature>
<feature type="domain" description="PAS" evidence="7">
    <location>
        <begin position="388"/>
        <end position="433"/>
    </location>
</feature>
<dbReference type="Proteomes" id="UP001595952">
    <property type="component" value="Unassembled WGS sequence"/>
</dbReference>
<feature type="domain" description="PAC" evidence="8">
    <location>
        <begin position="190"/>
        <end position="244"/>
    </location>
</feature>
<dbReference type="SMART" id="SM00387">
    <property type="entry name" value="HATPase_c"/>
    <property type="match status" value="1"/>
</dbReference>
<dbReference type="CDD" id="cd00130">
    <property type="entry name" value="PAS"/>
    <property type="match status" value="3"/>
</dbReference>
<dbReference type="SMART" id="SM00388">
    <property type="entry name" value="HisKA"/>
    <property type="match status" value="1"/>
</dbReference>
<dbReference type="InterPro" id="IPR000700">
    <property type="entry name" value="PAS-assoc_C"/>
</dbReference>
<dbReference type="SUPFAM" id="SSF47384">
    <property type="entry name" value="Homodimeric domain of signal transducing histidine kinase"/>
    <property type="match status" value="1"/>
</dbReference>
<dbReference type="SMART" id="SM00086">
    <property type="entry name" value="PAC"/>
    <property type="match status" value="3"/>
</dbReference>
<keyword evidence="5" id="KW-0418">Kinase</keyword>
<accession>A0ABV9I6Z4</accession>
<evidence type="ECO:0000256" key="1">
    <source>
        <dbReference type="ARBA" id="ARBA00000085"/>
    </source>
</evidence>
<dbReference type="Pfam" id="PF00989">
    <property type="entry name" value="PAS"/>
    <property type="match status" value="1"/>
</dbReference>
<feature type="domain" description="Histidine kinase" evidence="6">
    <location>
        <begin position="538"/>
        <end position="754"/>
    </location>
</feature>
<dbReference type="Pfam" id="PF08447">
    <property type="entry name" value="PAS_3"/>
    <property type="match status" value="1"/>
</dbReference>
<dbReference type="Pfam" id="PF08448">
    <property type="entry name" value="PAS_4"/>
    <property type="match status" value="1"/>
</dbReference>
<dbReference type="PANTHER" id="PTHR43304">
    <property type="entry name" value="PHYTOCHROME-LIKE PROTEIN CPH1"/>
    <property type="match status" value="1"/>
</dbReference>
<dbReference type="Gene3D" id="3.30.450.20">
    <property type="entry name" value="PAS domain"/>
    <property type="match status" value="3"/>
</dbReference>
<feature type="domain" description="PAC" evidence="8">
    <location>
        <begin position="467"/>
        <end position="520"/>
    </location>
</feature>